<dbReference type="AlphaFoldDB" id="A0AAQ3SLT6"/>
<evidence type="ECO:0000259" key="2">
    <source>
        <dbReference type="Pfam" id="PF03372"/>
    </source>
</evidence>
<dbReference type="GO" id="GO:0003824">
    <property type="term" value="F:catalytic activity"/>
    <property type="evidence" value="ECO:0007669"/>
    <property type="project" value="InterPro"/>
</dbReference>
<dbReference type="InterPro" id="IPR036691">
    <property type="entry name" value="Endo/exonu/phosph_ase_sf"/>
</dbReference>
<name>A0AAQ3SLT6_PASNO</name>
<dbReference type="CDD" id="cd01650">
    <property type="entry name" value="RT_nLTR_like"/>
    <property type="match status" value="1"/>
</dbReference>
<dbReference type="EMBL" id="CP144745">
    <property type="protein sequence ID" value="WVZ54663.1"/>
    <property type="molecule type" value="Genomic_DNA"/>
</dbReference>
<dbReference type="Pfam" id="PF00078">
    <property type="entry name" value="RVT_1"/>
    <property type="match status" value="1"/>
</dbReference>
<dbReference type="InterPro" id="IPR005135">
    <property type="entry name" value="Endo/exonuclease/phosphatase"/>
</dbReference>
<feature type="non-terminal residue" evidence="3">
    <location>
        <position position="1"/>
    </location>
</feature>
<evidence type="ECO:0000313" key="4">
    <source>
        <dbReference type="Proteomes" id="UP001341281"/>
    </source>
</evidence>
<protein>
    <recommendedName>
        <fullName evidence="5">Reverse transcriptase domain-containing protein</fullName>
    </recommendedName>
</protein>
<reference evidence="3 4" key="1">
    <citation type="submission" date="2024-02" db="EMBL/GenBank/DDBJ databases">
        <title>High-quality chromosome-scale genome assembly of Pensacola bahiagrass (Paspalum notatum Flugge var. saurae).</title>
        <authorList>
            <person name="Vega J.M."/>
            <person name="Podio M."/>
            <person name="Orjuela J."/>
            <person name="Siena L.A."/>
            <person name="Pessino S.C."/>
            <person name="Combes M.C."/>
            <person name="Mariac C."/>
            <person name="Albertini E."/>
            <person name="Pupilli F."/>
            <person name="Ortiz J.P.A."/>
            <person name="Leblanc O."/>
        </authorList>
    </citation>
    <scope>NUCLEOTIDE SEQUENCE [LARGE SCALE GENOMIC DNA]</scope>
    <source>
        <strain evidence="3">R1</strain>
        <tissue evidence="3">Leaf</tissue>
    </source>
</reference>
<sequence>MNDTNCIILNWNVRGLNSIARRQVVRDLIFDHKATVVCLQETKMEIVDDSIIIQALGPQFANSYATLPATGTCGGVILAVSSDFYQLHNVEIGQFSISASIQRLTDNNIWSITGVYGPQADADKLLLLAEIRALKQRVLPRWTVMGDFNMIFRASQKNNDRINRRLMGSFKALLDELELKEIHLHGRKFTWTSQTANPTMTKIDHLFCTREWEQLHPECYLQALSSSASDHCPFLLTCRPLFKRFKGFRFEAFWLEVDGFLEVVQNSWLASVSSTNPTRILHIKLARLGKALKRWNKGIICSLRSASHAAQEVILRLDKAQEDRQLTDSEMELRKIAKSRVLGLAALRRVKIRQRARITWLKVGDANSKLFHLRASGRRRKNFIPLLLHNGRQITDHDDKAAALHSHFTSIMGTVPERNIAINWDLLDIQQHDLQDLERPLEEQEIYRASSKTFSNWRRCSTSAVDIGTCSIQRRCSISVVDTGTHFILLNSANVALLPKKTNCVAAQDYRPISLVHSVAKILSKVLASRLSPHLEELVSHSQIRGLRLLREVLIILNGTTGRPICHRRGLRQGDPLSPLLFILAMDPIQRILDKATAQGLLSPIGGDPIKLRTSLYADDTALFVRPTTSDLQNLHQILSHFGEATGLRTNIDKSELYTISCDNVDMTEVLGQFQGQLCSFSCKYLGLPLQLGRTRRADEQILIDKVGARLPGWKGRLLSKAGRLQLVQTVLSAITTYHMTVFPLSKWAIKKIDKLRRNFLWKGSEEARGGHCLVNWLRVCRSKKLGGLGIRDLQWPSASDGFSYVGRTKTNLGMGWILLLVQRKWNYSEHAPKLRWLQGSAPKDIAPLCYRLAYRKNLKVAKAVEQNRWMRGMQRMISVQEIRQFVSLWS</sequence>
<dbReference type="Proteomes" id="UP001341281">
    <property type="component" value="Chromosome 01"/>
</dbReference>
<feature type="domain" description="Endonuclease/exonuclease/phosphatase" evidence="2">
    <location>
        <begin position="10"/>
        <end position="231"/>
    </location>
</feature>
<evidence type="ECO:0000313" key="3">
    <source>
        <dbReference type="EMBL" id="WVZ54663.1"/>
    </source>
</evidence>
<proteinExistence type="predicted"/>
<dbReference type="PANTHER" id="PTHR33116">
    <property type="entry name" value="REVERSE TRANSCRIPTASE ZINC-BINDING DOMAIN-CONTAINING PROTEIN-RELATED-RELATED"/>
    <property type="match status" value="1"/>
</dbReference>
<dbReference type="InterPro" id="IPR043502">
    <property type="entry name" value="DNA/RNA_pol_sf"/>
</dbReference>
<gene>
    <name evidence="3" type="ORF">U9M48_005428</name>
</gene>
<dbReference type="SUPFAM" id="SSF56672">
    <property type="entry name" value="DNA/RNA polymerases"/>
    <property type="match status" value="1"/>
</dbReference>
<organism evidence="3 4">
    <name type="scientific">Paspalum notatum var. saurae</name>
    <dbReference type="NCBI Taxonomy" id="547442"/>
    <lineage>
        <taxon>Eukaryota</taxon>
        <taxon>Viridiplantae</taxon>
        <taxon>Streptophyta</taxon>
        <taxon>Embryophyta</taxon>
        <taxon>Tracheophyta</taxon>
        <taxon>Spermatophyta</taxon>
        <taxon>Magnoliopsida</taxon>
        <taxon>Liliopsida</taxon>
        <taxon>Poales</taxon>
        <taxon>Poaceae</taxon>
        <taxon>PACMAD clade</taxon>
        <taxon>Panicoideae</taxon>
        <taxon>Andropogonodae</taxon>
        <taxon>Paspaleae</taxon>
        <taxon>Paspalinae</taxon>
        <taxon>Paspalum</taxon>
    </lineage>
</organism>
<dbReference type="SUPFAM" id="SSF56219">
    <property type="entry name" value="DNase I-like"/>
    <property type="match status" value="1"/>
</dbReference>
<dbReference type="Pfam" id="PF03372">
    <property type="entry name" value="Exo_endo_phos"/>
    <property type="match status" value="1"/>
</dbReference>
<dbReference type="Gene3D" id="3.60.10.10">
    <property type="entry name" value="Endonuclease/exonuclease/phosphatase"/>
    <property type="match status" value="1"/>
</dbReference>
<evidence type="ECO:0000259" key="1">
    <source>
        <dbReference type="Pfam" id="PF00078"/>
    </source>
</evidence>
<dbReference type="InterPro" id="IPR000477">
    <property type="entry name" value="RT_dom"/>
</dbReference>
<dbReference type="PANTHER" id="PTHR33116:SF78">
    <property type="entry name" value="OS12G0587133 PROTEIN"/>
    <property type="match status" value="1"/>
</dbReference>
<evidence type="ECO:0008006" key="5">
    <source>
        <dbReference type="Google" id="ProtNLM"/>
    </source>
</evidence>
<keyword evidence="4" id="KW-1185">Reference proteome</keyword>
<accession>A0AAQ3SLT6</accession>
<feature type="domain" description="Reverse transcriptase" evidence="1">
    <location>
        <begin position="551"/>
        <end position="689"/>
    </location>
</feature>